<evidence type="ECO:0000313" key="1">
    <source>
        <dbReference type="EMBL" id="CAG8609321.1"/>
    </source>
</evidence>
<dbReference type="PANTHER" id="PTHR43198:SF2">
    <property type="entry name" value="SI:CH1073-67J19.1-RELATED"/>
    <property type="match status" value="1"/>
</dbReference>
<dbReference type="OrthoDB" id="10255128at2759"/>
<proteinExistence type="predicted"/>
<evidence type="ECO:0000313" key="2">
    <source>
        <dbReference type="Proteomes" id="UP000789342"/>
    </source>
</evidence>
<dbReference type="PANTHER" id="PTHR43198">
    <property type="entry name" value="BIFUNCTIONAL TH2 PROTEIN"/>
    <property type="match status" value="1"/>
</dbReference>
<accession>A0A9N9CNB7</accession>
<reference evidence="1" key="1">
    <citation type="submission" date="2021-06" db="EMBL/GenBank/DDBJ databases">
        <authorList>
            <person name="Kallberg Y."/>
            <person name="Tangrot J."/>
            <person name="Rosling A."/>
        </authorList>
    </citation>
    <scope>NUCLEOTIDE SEQUENCE</scope>
    <source>
        <strain evidence="1">CL551</strain>
    </source>
</reference>
<dbReference type="InterPro" id="IPR050967">
    <property type="entry name" value="Thiamine_Salvage_TenA"/>
</dbReference>
<sequence>MYRPVGLLVCDFDETITQCDSTCEIAKLAYEKRSRQGKCPRSDKNKSIDVCPRPWSHYVKSYFRERKEHIKRWHETNSNKSLQDHYEFLKTLGEVEMISMERVEGDNCLSGICSSELFEHGRMLKKRDGAAEVLKRYLPKHRGGNDSRHLYILSTNWSRDMLFGSLKDYVGIEKERIVSNDLIFDEADTATGKLERNVLSAIDKLKIFKSLEIPKGTMSVYIGDSDTDLPCMLEADIGIIMGSNCALTETCEKFGIEVVDGLVGKINMKDFSSKKGCNKLFRVQEWKEILDSKLLGD</sequence>
<dbReference type="GO" id="GO:0005829">
    <property type="term" value="C:cytosol"/>
    <property type="evidence" value="ECO:0007669"/>
    <property type="project" value="TreeGrafter"/>
</dbReference>
<organism evidence="1 2">
    <name type="scientific">Acaulospora morrowiae</name>
    <dbReference type="NCBI Taxonomy" id="94023"/>
    <lineage>
        <taxon>Eukaryota</taxon>
        <taxon>Fungi</taxon>
        <taxon>Fungi incertae sedis</taxon>
        <taxon>Mucoromycota</taxon>
        <taxon>Glomeromycotina</taxon>
        <taxon>Glomeromycetes</taxon>
        <taxon>Diversisporales</taxon>
        <taxon>Acaulosporaceae</taxon>
        <taxon>Acaulospora</taxon>
    </lineage>
</organism>
<protein>
    <submittedName>
        <fullName evidence="1">13354_t:CDS:1</fullName>
    </submittedName>
</protein>
<dbReference type="EMBL" id="CAJVPV010006712">
    <property type="protein sequence ID" value="CAG8609321.1"/>
    <property type="molecule type" value="Genomic_DNA"/>
</dbReference>
<name>A0A9N9CNB7_9GLOM</name>
<dbReference type="Proteomes" id="UP000789342">
    <property type="component" value="Unassembled WGS sequence"/>
</dbReference>
<dbReference type="InterPro" id="IPR023214">
    <property type="entry name" value="HAD_sf"/>
</dbReference>
<gene>
    <name evidence="1" type="ORF">AMORRO_LOCUS8145</name>
</gene>
<dbReference type="SUPFAM" id="SSF56784">
    <property type="entry name" value="HAD-like"/>
    <property type="match status" value="1"/>
</dbReference>
<comment type="caution">
    <text evidence="1">The sequence shown here is derived from an EMBL/GenBank/DDBJ whole genome shotgun (WGS) entry which is preliminary data.</text>
</comment>
<dbReference type="Gene3D" id="3.40.50.1000">
    <property type="entry name" value="HAD superfamily/HAD-like"/>
    <property type="match status" value="1"/>
</dbReference>
<dbReference type="AlphaFoldDB" id="A0A9N9CNB7"/>
<keyword evidence="2" id="KW-1185">Reference proteome</keyword>
<dbReference type="InterPro" id="IPR036412">
    <property type="entry name" value="HAD-like_sf"/>
</dbReference>